<name>A0ABX5EAU3_9MICO</name>
<evidence type="ECO:0000259" key="2">
    <source>
        <dbReference type="Pfam" id="PF01575"/>
    </source>
</evidence>
<dbReference type="EMBL" id="PVTX01000015">
    <property type="protein sequence ID" value="PRZ03172.1"/>
    <property type="molecule type" value="Genomic_DNA"/>
</dbReference>
<dbReference type="InterPro" id="IPR002539">
    <property type="entry name" value="MaoC-like_dom"/>
</dbReference>
<comment type="similarity">
    <text evidence="1">Belongs to the enoyl-CoA hydratase/isomerase family.</text>
</comment>
<dbReference type="InterPro" id="IPR039375">
    <property type="entry name" value="NodN-like"/>
</dbReference>
<feature type="domain" description="MaoC-like" evidence="2">
    <location>
        <begin position="23"/>
        <end position="135"/>
    </location>
</feature>
<dbReference type="CDD" id="cd03450">
    <property type="entry name" value="NodN"/>
    <property type="match status" value="1"/>
</dbReference>
<proteinExistence type="inferred from homology"/>
<dbReference type="Proteomes" id="UP000239895">
    <property type="component" value="Unassembled WGS sequence"/>
</dbReference>
<accession>A0ABX5EAU3</accession>
<evidence type="ECO:0000313" key="3">
    <source>
        <dbReference type="EMBL" id="PRZ03172.1"/>
    </source>
</evidence>
<sequence>MTAQSVNGVIQVANPAALADAVGQQATGEWFTIDQDRIAAFADATEDHQWIHLDAERAAAGPFGTTIAHGFLTLSLLPRLTGELIEVGDVAMAVNYGLDKVRFLTPVPAGARIRATTEITGAEHTAQGVRLAATVTIEIEGAGKPALVAESLALYVPEH</sequence>
<dbReference type="Pfam" id="PF01575">
    <property type="entry name" value="MaoC_dehydratas"/>
    <property type="match status" value="1"/>
</dbReference>
<dbReference type="Gene3D" id="3.10.129.10">
    <property type="entry name" value="Hotdog Thioesterase"/>
    <property type="match status" value="1"/>
</dbReference>
<keyword evidence="4" id="KW-1185">Reference proteome</keyword>
<gene>
    <name evidence="3" type="ORF">BCL65_11539</name>
</gene>
<dbReference type="SUPFAM" id="SSF54637">
    <property type="entry name" value="Thioesterase/thiol ester dehydrase-isomerase"/>
    <property type="match status" value="1"/>
</dbReference>
<dbReference type="RefSeq" id="WP_106269717.1">
    <property type="nucleotide sequence ID" value="NZ_PVTX01000015.1"/>
</dbReference>
<dbReference type="PANTHER" id="PTHR42993">
    <property type="entry name" value="MAOC-LIKE DEHYDRATASE DOMAIN-CONTAINING PROTEIN"/>
    <property type="match status" value="1"/>
</dbReference>
<organism evidence="3 4">
    <name type="scientific">Isoptericola halotolerans</name>
    <dbReference type="NCBI Taxonomy" id="300560"/>
    <lineage>
        <taxon>Bacteria</taxon>
        <taxon>Bacillati</taxon>
        <taxon>Actinomycetota</taxon>
        <taxon>Actinomycetes</taxon>
        <taxon>Micrococcales</taxon>
        <taxon>Promicromonosporaceae</taxon>
        <taxon>Isoptericola</taxon>
    </lineage>
</organism>
<dbReference type="InterPro" id="IPR029069">
    <property type="entry name" value="HotDog_dom_sf"/>
</dbReference>
<reference evidence="3 4" key="1">
    <citation type="submission" date="2018-03" db="EMBL/GenBank/DDBJ databases">
        <title>Comparative analysis of microorganisms from saline springs in Andes Mountain Range, Colombia.</title>
        <authorList>
            <person name="Rubin E."/>
        </authorList>
    </citation>
    <scope>NUCLEOTIDE SEQUENCE [LARGE SCALE GENOMIC DNA]</scope>
    <source>
        <strain evidence="3 4">CG 23</strain>
    </source>
</reference>
<comment type="caution">
    <text evidence="3">The sequence shown here is derived from an EMBL/GenBank/DDBJ whole genome shotgun (WGS) entry which is preliminary data.</text>
</comment>
<evidence type="ECO:0000256" key="1">
    <source>
        <dbReference type="ARBA" id="ARBA00005254"/>
    </source>
</evidence>
<dbReference type="PANTHER" id="PTHR42993:SF1">
    <property type="entry name" value="MAOC-LIKE DEHYDRATASE DOMAIN-CONTAINING PROTEIN"/>
    <property type="match status" value="1"/>
</dbReference>
<protein>
    <submittedName>
        <fullName evidence="3">Acyl dehydratase</fullName>
    </submittedName>
</protein>
<evidence type="ECO:0000313" key="4">
    <source>
        <dbReference type="Proteomes" id="UP000239895"/>
    </source>
</evidence>